<feature type="binding site" evidence="18">
    <location>
        <position position="166"/>
    </location>
    <ligand>
        <name>K(+)</name>
        <dbReference type="ChEBI" id="CHEBI:29103"/>
    </ligand>
</feature>
<dbReference type="EC" id="4.2.1.136" evidence="19"/>
<evidence type="ECO:0000256" key="18">
    <source>
        <dbReference type="HAMAP-Rule" id="MF_01966"/>
    </source>
</evidence>
<dbReference type="GO" id="GO:0046496">
    <property type="term" value="P:nicotinamide nucleotide metabolic process"/>
    <property type="evidence" value="ECO:0007669"/>
    <property type="project" value="UniProtKB-UniRule"/>
</dbReference>
<evidence type="ECO:0000256" key="6">
    <source>
        <dbReference type="ARBA" id="ARBA00022741"/>
    </source>
</evidence>
<dbReference type="GO" id="GO:0005524">
    <property type="term" value="F:ATP binding"/>
    <property type="evidence" value="ECO:0007669"/>
    <property type="project" value="UniProtKB-UniRule"/>
</dbReference>
<keyword evidence="7 17" id="KW-0067">ATP-binding</keyword>
<dbReference type="InterPro" id="IPR030677">
    <property type="entry name" value="Nnr"/>
</dbReference>
<evidence type="ECO:0000256" key="3">
    <source>
        <dbReference type="ARBA" id="ARBA00006001"/>
    </source>
</evidence>
<evidence type="ECO:0000256" key="2">
    <source>
        <dbReference type="ARBA" id="ARBA00000909"/>
    </source>
</evidence>
<sequence>MEYLADSHTMKTVDNCSIQEFKIPSVVLMERAALGVSVFLKGLITREKSNKCIKTVCVCGSGNNGADGLAVARQLNENGINVSVVIAGTSEGTEEYRLQKNIVSNLGIECVEYNGNIDFSEYDYIVDAMFGIGLSRNIEGRYAQIAEAVNEAGEKGSVVVAVDIASGINADNGQIMGVAVKADYTVTFGYKKTGIMFYPGATYSGSVEVVNAGFVPENVLHNKVDGFGRTFTYTDDDIDRLVVRTSDSNKGTYGRTLIIAGSKDMGGAAVLSASAAYRSGTGLVKILTHEANKTPLLVRMPECLIATYQDNKPLAAELKKDFAWAKSIAAGPGLSMNEVAAEITRSVIEINDKVRILDADALNIIAAEKIDFRGNAEGNIIVTPHLMEMSRLIGKSVSDIKKNLVQCAKEFAKEHQCICVLKDARTVVTDGTNVYINSTGNDGMSTGGSGDVLTGLTAGFTAMGIDAFEAACLAVYVHGKAGDIAALNRGKAGMTASDIANAVADAIKR</sequence>
<dbReference type="InterPro" id="IPR000631">
    <property type="entry name" value="CARKD"/>
</dbReference>
<keyword evidence="10 17" id="KW-0520">NAD</keyword>
<evidence type="ECO:0000259" key="21">
    <source>
        <dbReference type="PROSITE" id="PS51385"/>
    </source>
</evidence>
<dbReference type="PROSITE" id="PS51385">
    <property type="entry name" value="YJEF_N"/>
    <property type="match status" value="1"/>
</dbReference>
<keyword evidence="12 17" id="KW-0456">Lyase</keyword>
<dbReference type="Pfam" id="PF01256">
    <property type="entry name" value="Carb_kinase"/>
    <property type="match status" value="1"/>
</dbReference>
<keyword evidence="13" id="KW-0511">Multifunctional enzyme</keyword>
<evidence type="ECO:0000256" key="12">
    <source>
        <dbReference type="ARBA" id="ARBA00023239"/>
    </source>
</evidence>
<feature type="binding site" evidence="18">
    <location>
        <position position="163"/>
    </location>
    <ligand>
        <name>(6S)-NADPHX</name>
        <dbReference type="ChEBI" id="CHEBI:64076"/>
    </ligand>
</feature>
<feature type="domain" description="YjeF C-terminal" evidence="20">
    <location>
        <begin position="233"/>
        <end position="509"/>
    </location>
</feature>
<evidence type="ECO:0000256" key="7">
    <source>
        <dbReference type="ARBA" id="ARBA00022840"/>
    </source>
</evidence>
<comment type="catalytic activity">
    <reaction evidence="2 18 19">
        <text>(6R)-NADPHX = (6S)-NADPHX</text>
        <dbReference type="Rhea" id="RHEA:32227"/>
        <dbReference type="ChEBI" id="CHEBI:64076"/>
        <dbReference type="ChEBI" id="CHEBI:64077"/>
        <dbReference type="EC" id="5.1.99.6"/>
    </reaction>
</comment>
<evidence type="ECO:0000256" key="9">
    <source>
        <dbReference type="ARBA" id="ARBA00022958"/>
    </source>
</evidence>
<feature type="binding site" evidence="17">
    <location>
        <position position="333"/>
    </location>
    <ligand>
        <name>(6S)-NADPHX</name>
        <dbReference type="ChEBI" id="CHEBI:64076"/>
    </ligand>
</feature>
<dbReference type="InterPro" id="IPR029056">
    <property type="entry name" value="Ribokinase-like"/>
</dbReference>
<dbReference type="Gene3D" id="3.40.50.10260">
    <property type="entry name" value="YjeF N-terminal domain"/>
    <property type="match status" value="1"/>
</dbReference>
<organism evidence="22 23">
    <name type="scientific">Lachnospira eligens (strain ATCC 27750 / DSM 3376 / VPI C15-48 / C15-B4)</name>
    <name type="common">Eubacterium eligens</name>
    <dbReference type="NCBI Taxonomy" id="515620"/>
    <lineage>
        <taxon>Bacteria</taxon>
        <taxon>Bacillati</taxon>
        <taxon>Bacillota</taxon>
        <taxon>Clostridia</taxon>
        <taxon>Lachnospirales</taxon>
        <taxon>Lachnospiraceae</taxon>
        <taxon>Lachnospira</taxon>
    </lineage>
</organism>
<evidence type="ECO:0000256" key="14">
    <source>
        <dbReference type="ARBA" id="ARBA00025153"/>
    </source>
</evidence>
<evidence type="ECO:0000256" key="8">
    <source>
        <dbReference type="ARBA" id="ARBA00022857"/>
    </source>
</evidence>
<feature type="binding site" evidence="18">
    <location>
        <position position="64"/>
    </location>
    <ligand>
        <name>K(+)</name>
        <dbReference type="ChEBI" id="CHEBI:29103"/>
    </ligand>
</feature>
<dbReference type="HAMAP" id="MF_01966">
    <property type="entry name" value="NADHX_epimerase"/>
    <property type="match status" value="1"/>
</dbReference>
<dbReference type="EC" id="5.1.99.6" evidence="19"/>
<dbReference type="SUPFAM" id="SSF64153">
    <property type="entry name" value="YjeF N-terminal domain-like"/>
    <property type="match status" value="1"/>
</dbReference>
<dbReference type="PANTHER" id="PTHR12592:SF0">
    <property type="entry name" value="ATP-DEPENDENT (S)-NAD(P)H-HYDRATE DEHYDRATASE"/>
    <property type="match status" value="1"/>
</dbReference>
<evidence type="ECO:0000256" key="15">
    <source>
        <dbReference type="ARBA" id="ARBA00048238"/>
    </source>
</evidence>
<comment type="catalytic activity">
    <reaction evidence="16 17 19">
        <text>(6S)-NADPHX + ADP = AMP + phosphate + NADPH + H(+)</text>
        <dbReference type="Rhea" id="RHEA:32235"/>
        <dbReference type="ChEBI" id="CHEBI:15378"/>
        <dbReference type="ChEBI" id="CHEBI:43474"/>
        <dbReference type="ChEBI" id="CHEBI:57783"/>
        <dbReference type="ChEBI" id="CHEBI:64076"/>
        <dbReference type="ChEBI" id="CHEBI:456215"/>
        <dbReference type="ChEBI" id="CHEBI:456216"/>
        <dbReference type="EC" id="4.2.1.136"/>
    </reaction>
</comment>
<accession>C4Z1L3</accession>
<comment type="similarity">
    <text evidence="4 19">In the C-terminal section; belongs to the NnrD/CARKD family.</text>
</comment>
<gene>
    <name evidence="18" type="primary">nnrE</name>
    <name evidence="17" type="synonym">nnrD</name>
    <name evidence="22" type="ordered locus">EUBELI_01379</name>
</gene>
<evidence type="ECO:0000256" key="11">
    <source>
        <dbReference type="ARBA" id="ARBA00023235"/>
    </source>
</evidence>
<keyword evidence="8 17" id="KW-0521">NADP</keyword>
<comment type="function">
    <text evidence="18">Catalyzes the epimerization of the S- and R-forms of NAD(P)HX, a damaged form of NAD(P)H that is a result of enzymatic or heat-dependent hydration. This is a prerequisite for the S-specific NAD(P)H-hydrate dehydratase to allow the repair of both epimers of NAD(P)HX.</text>
</comment>
<dbReference type="HAMAP" id="MF_01965">
    <property type="entry name" value="NADHX_dehydratase"/>
    <property type="match status" value="1"/>
</dbReference>
<evidence type="ECO:0000259" key="20">
    <source>
        <dbReference type="PROSITE" id="PS51383"/>
    </source>
</evidence>
<reference evidence="22 23" key="1">
    <citation type="journal article" date="2009" name="Proc. Natl. Acad. Sci. U.S.A.">
        <title>Characterizing a model human gut microbiota composed of members of its two dominant bacterial phyla.</title>
        <authorList>
            <person name="Mahowald M.A."/>
            <person name="Rey F.E."/>
            <person name="Seedorf H."/>
            <person name="Turnbaugh P.J."/>
            <person name="Fulton R.S."/>
            <person name="Wollam A."/>
            <person name="Shah N."/>
            <person name="Wang C."/>
            <person name="Magrini V."/>
            <person name="Wilson R.K."/>
            <person name="Cantarel B.L."/>
            <person name="Coutinho P.M."/>
            <person name="Henrissat B."/>
            <person name="Crock L.W."/>
            <person name="Russell A."/>
            <person name="Verberkmoes N.C."/>
            <person name="Hettich R.L."/>
            <person name="Gordon J.I."/>
        </authorList>
    </citation>
    <scope>NUCLEOTIDE SEQUENCE [LARGE SCALE GENOMIC DNA]</scope>
    <source>
        <strain evidence="23">ATCC 27750 / DSM 3376 / VPI C15-48 / C15-B4</strain>
    </source>
</reference>
<dbReference type="AlphaFoldDB" id="C4Z1L3"/>
<evidence type="ECO:0000256" key="17">
    <source>
        <dbReference type="HAMAP-Rule" id="MF_01965"/>
    </source>
</evidence>
<dbReference type="PANTHER" id="PTHR12592">
    <property type="entry name" value="ATP-DEPENDENT (S)-NAD(P)H-HYDRATE DEHYDRATASE FAMILY MEMBER"/>
    <property type="match status" value="1"/>
</dbReference>
<comment type="cofactor">
    <cofactor evidence="17">
        <name>Mg(2+)</name>
        <dbReference type="ChEBI" id="CHEBI:18420"/>
    </cofactor>
</comment>
<feature type="binding site" evidence="18">
    <location>
        <position position="142"/>
    </location>
    <ligand>
        <name>(6S)-NADPHX</name>
        <dbReference type="ChEBI" id="CHEBI:64076"/>
    </ligand>
</feature>
<dbReference type="Gene3D" id="3.40.1190.20">
    <property type="match status" value="1"/>
</dbReference>
<dbReference type="SUPFAM" id="SSF53613">
    <property type="entry name" value="Ribokinase-like"/>
    <property type="match status" value="1"/>
</dbReference>
<evidence type="ECO:0000256" key="19">
    <source>
        <dbReference type="PIRNR" id="PIRNR017184"/>
    </source>
</evidence>
<dbReference type="GO" id="GO:0046872">
    <property type="term" value="F:metal ion binding"/>
    <property type="evidence" value="ECO:0007669"/>
    <property type="project" value="UniProtKB-UniRule"/>
</dbReference>
<comment type="catalytic activity">
    <reaction evidence="1 18 19">
        <text>(6R)-NADHX = (6S)-NADHX</text>
        <dbReference type="Rhea" id="RHEA:32215"/>
        <dbReference type="ChEBI" id="CHEBI:64074"/>
        <dbReference type="ChEBI" id="CHEBI:64075"/>
        <dbReference type="EC" id="5.1.99.6"/>
    </reaction>
</comment>
<feature type="binding site" evidence="17">
    <location>
        <position position="450"/>
    </location>
    <ligand>
        <name>AMP</name>
        <dbReference type="ChEBI" id="CHEBI:456215"/>
    </ligand>
</feature>
<evidence type="ECO:0000256" key="10">
    <source>
        <dbReference type="ARBA" id="ARBA00023027"/>
    </source>
</evidence>
<dbReference type="EMBL" id="CP001104">
    <property type="protein sequence ID" value="ACR72374.1"/>
    <property type="molecule type" value="Genomic_DNA"/>
</dbReference>
<keyword evidence="5 18" id="KW-0479">Metal-binding</keyword>
<evidence type="ECO:0000256" key="13">
    <source>
        <dbReference type="ARBA" id="ARBA00023268"/>
    </source>
</evidence>
<keyword evidence="9 18" id="KW-0630">Potassium</keyword>
<dbReference type="eggNOG" id="COG0063">
    <property type="taxonomic scope" value="Bacteria"/>
</dbReference>
<dbReference type="Proteomes" id="UP000001476">
    <property type="component" value="Chromosome"/>
</dbReference>
<feature type="binding site" evidence="18">
    <location>
        <begin position="131"/>
        <end position="137"/>
    </location>
    <ligand>
        <name>(6S)-NADPHX</name>
        <dbReference type="ChEBI" id="CHEBI:64076"/>
    </ligand>
</feature>
<comment type="catalytic activity">
    <reaction evidence="15 17 19">
        <text>(6S)-NADHX + ADP = AMP + phosphate + NADH + H(+)</text>
        <dbReference type="Rhea" id="RHEA:32223"/>
        <dbReference type="ChEBI" id="CHEBI:15378"/>
        <dbReference type="ChEBI" id="CHEBI:43474"/>
        <dbReference type="ChEBI" id="CHEBI:57945"/>
        <dbReference type="ChEBI" id="CHEBI:64074"/>
        <dbReference type="ChEBI" id="CHEBI:456215"/>
        <dbReference type="ChEBI" id="CHEBI:456216"/>
        <dbReference type="EC" id="4.2.1.136"/>
    </reaction>
</comment>
<evidence type="ECO:0000256" key="1">
    <source>
        <dbReference type="ARBA" id="ARBA00000013"/>
    </source>
</evidence>
<comment type="similarity">
    <text evidence="17">Belongs to the NnrD/CARKD family.</text>
</comment>
<comment type="similarity">
    <text evidence="18">Belongs to the NnrE/AIBP family.</text>
</comment>
<dbReference type="Pfam" id="PF03853">
    <property type="entry name" value="YjeF_N"/>
    <property type="match status" value="1"/>
</dbReference>
<evidence type="ECO:0000313" key="23">
    <source>
        <dbReference type="Proteomes" id="UP000001476"/>
    </source>
</evidence>
<dbReference type="InterPro" id="IPR036652">
    <property type="entry name" value="YjeF_N_dom_sf"/>
</dbReference>
<dbReference type="CDD" id="cd01171">
    <property type="entry name" value="YXKO-related"/>
    <property type="match status" value="1"/>
</dbReference>
<dbReference type="HOGENOM" id="CLU_024853_4_1_9"/>
<keyword evidence="11 18" id="KW-0413">Isomerase</keyword>
<feature type="binding site" evidence="18">
    <location>
        <position position="127"/>
    </location>
    <ligand>
        <name>K(+)</name>
        <dbReference type="ChEBI" id="CHEBI:29103"/>
    </ligand>
</feature>
<protein>
    <recommendedName>
        <fullName evidence="19">Bifunctional NAD(P)H-hydrate repair enzyme</fullName>
    </recommendedName>
    <alternativeName>
        <fullName evidence="19">Nicotinamide nucleotide repair protein</fullName>
    </alternativeName>
    <domain>
        <recommendedName>
            <fullName evidence="19">ADP-dependent (S)-NAD(P)H-hydrate dehydratase</fullName>
            <ecNumber evidence="19">4.2.1.136</ecNumber>
        </recommendedName>
        <alternativeName>
            <fullName evidence="19">ADP-dependent NAD(P)HX dehydratase</fullName>
        </alternativeName>
    </domain>
    <domain>
        <recommendedName>
            <fullName evidence="19">NAD(P)H-hydrate epimerase</fullName>
            <ecNumber evidence="19">5.1.99.6</ecNumber>
        </recommendedName>
    </domain>
</protein>
<comment type="function">
    <text evidence="14 19">Bifunctional enzyme that catalyzes the epimerization of the S- and R-forms of NAD(P)HX and the dehydration of the S-form of NAD(P)HX at the expense of ADP, which is converted to AMP. This allows the repair of both epimers of NAD(P)HX, a damaged form of NAD(P)H that is a result of enzymatic or heat-dependent hydration.</text>
</comment>
<evidence type="ECO:0000256" key="5">
    <source>
        <dbReference type="ARBA" id="ARBA00022723"/>
    </source>
</evidence>
<name>C4Z1L3_LACE2</name>
<feature type="domain" description="YjeF N-terminal" evidence="21">
    <location>
        <begin position="10"/>
        <end position="220"/>
    </location>
</feature>
<feature type="binding site" evidence="17">
    <location>
        <position position="385"/>
    </location>
    <ligand>
        <name>(6S)-NADPHX</name>
        <dbReference type="ChEBI" id="CHEBI:64076"/>
    </ligand>
</feature>
<dbReference type="GO" id="GO:0052856">
    <property type="term" value="F:NAD(P)HX epimerase activity"/>
    <property type="evidence" value="ECO:0007669"/>
    <property type="project" value="UniProtKB-UniRule"/>
</dbReference>
<dbReference type="GO" id="GO:0110051">
    <property type="term" value="P:metabolite repair"/>
    <property type="evidence" value="ECO:0007669"/>
    <property type="project" value="TreeGrafter"/>
</dbReference>
<comment type="similarity">
    <text evidence="3 19">In the N-terminal section; belongs to the NnrE/AIBP family.</text>
</comment>
<feature type="binding site" evidence="17">
    <location>
        <begin position="422"/>
        <end position="426"/>
    </location>
    <ligand>
        <name>AMP</name>
        <dbReference type="ChEBI" id="CHEBI:456215"/>
    </ligand>
</feature>
<dbReference type="NCBIfam" id="TIGR00196">
    <property type="entry name" value="yjeF_cterm"/>
    <property type="match status" value="1"/>
</dbReference>
<dbReference type="STRING" id="515620.EUBELI_01379"/>
<dbReference type="NCBIfam" id="TIGR00197">
    <property type="entry name" value="yjeF_nterm"/>
    <property type="match status" value="1"/>
</dbReference>
<comment type="function">
    <text evidence="17">Catalyzes the dehydration of the S-form of NAD(P)HX at the expense of ADP, which is converted to AMP. Together with NAD(P)HX epimerase, which catalyzes the epimerization of the S- and R-forms, the enzyme allows the repair of both epimers of NAD(P)HX, a damaged form of NAD(P)H that is a result of enzymatic or heat-dependent hydration.</text>
</comment>
<dbReference type="PROSITE" id="PS51383">
    <property type="entry name" value="YJEF_C_3"/>
    <property type="match status" value="1"/>
</dbReference>
<feature type="binding site" evidence="17">
    <location>
        <position position="268"/>
    </location>
    <ligand>
        <name>(6S)-NADPHX</name>
        <dbReference type="ChEBI" id="CHEBI:64076"/>
    </ligand>
</feature>
<feature type="binding site" evidence="17">
    <location>
        <position position="451"/>
    </location>
    <ligand>
        <name>(6S)-NADPHX</name>
        <dbReference type="ChEBI" id="CHEBI:64076"/>
    </ligand>
</feature>
<evidence type="ECO:0000256" key="16">
    <source>
        <dbReference type="ARBA" id="ARBA00049209"/>
    </source>
</evidence>
<keyword evidence="6 17" id="KW-0547">Nucleotide-binding</keyword>
<dbReference type="GO" id="GO:0052855">
    <property type="term" value="F:ADP-dependent NAD(P)H-hydrate dehydratase activity"/>
    <property type="evidence" value="ECO:0007669"/>
    <property type="project" value="UniProtKB-UniRule"/>
</dbReference>
<dbReference type="PIRSF" id="PIRSF017184">
    <property type="entry name" value="Nnr"/>
    <property type="match status" value="1"/>
</dbReference>
<evidence type="ECO:0000256" key="4">
    <source>
        <dbReference type="ARBA" id="ARBA00009524"/>
    </source>
</evidence>
<dbReference type="eggNOG" id="COG0062">
    <property type="taxonomic scope" value="Bacteria"/>
</dbReference>
<evidence type="ECO:0000313" key="22">
    <source>
        <dbReference type="EMBL" id="ACR72374.1"/>
    </source>
</evidence>
<dbReference type="InterPro" id="IPR004443">
    <property type="entry name" value="YjeF_N_dom"/>
</dbReference>
<dbReference type="KEGG" id="eel:EUBELI_01379"/>
<proteinExistence type="inferred from homology"/>
<comment type="subunit">
    <text evidence="17">Homotetramer.</text>
</comment>
<comment type="cofactor">
    <cofactor evidence="18 19">
        <name>K(+)</name>
        <dbReference type="ChEBI" id="CHEBI:29103"/>
    </cofactor>
    <text evidence="18 19">Binds 1 potassium ion per subunit.</text>
</comment>
<dbReference type="RefSeq" id="WP_012739609.1">
    <property type="nucleotide sequence ID" value="NC_012778.1"/>
</dbReference>
<keyword evidence="23" id="KW-1185">Reference proteome</keyword>
<feature type="binding site" evidence="18">
    <location>
        <begin position="63"/>
        <end position="67"/>
    </location>
    <ligand>
        <name>(6S)-NADPHX</name>
        <dbReference type="ChEBI" id="CHEBI:64076"/>
    </ligand>
</feature>
<dbReference type="GeneID" id="41356086"/>